<keyword evidence="1" id="KW-0240">DNA-directed RNA polymerase</keyword>
<dbReference type="GO" id="GO:0000428">
    <property type="term" value="C:DNA-directed RNA polymerase complex"/>
    <property type="evidence" value="ECO:0007669"/>
    <property type="project" value="UniProtKB-KW"/>
</dbReference>
<evidence type="ECO:0000313" key="1">
    <source>
        <dbReference type="EMBL" id="JAG08467.1"/>
    </source>
</evidence>
<dbReference type="AlphaFoldDB" id="A0A0A9WJ59"/>
<proteinExistence type="predicted"/>
<gene>
    <name evidence="1" type="primary">rpoC2_3</name>
    <name evidence="1" type="ORF">CM83_644</name>
</gene>
<dbReference type="EMBL" id="GBHO01035137">
    <property type="protein sequence ID" value="JAG08467.1"/>
    <property type="molecule type" value="Transcribed_RNA"/>
</dbReference>
<accession>A0A0A9WJ59</accession>
<organism evidence="1">
    <name type="scientific">Lygus hesperus</name>
    <name type="common">Western plant bug</name>
    <dbReference type="NCBI Taxonomy" id="30085"/>
    <lineage>
        <taxon>Eukaryota</taxon>
        <taxon>Metazoa</taxon>
        <taxon>Ecdysozoa</taxon>
        <taxon>Arthropoda</taxon>
        <taxon>Hexapoda</taxon>
        <taxon>Insecta</taxon>
        <taxon>Pterygota</taxon>
        <taxon>Neoptera</taxon>
        <taxon>Paraneoptera</taxon>
        <taxon>Hemiptera</taxon>
        <taxon>Heteroptera</taxon>
        <taxon>Panheteroptera</taxon>
        <taxon>Cimicomorpha</taxon>
        <taxon>Miridae</taxon>
        <taxon>Mirini</taxon>
        <taxon>Lygus</taxon>
    </lineage>
</organism>
<sequence>MWSEFQALVVIEYSNACNRVGEYVQSSLIQLKIPQLLNLSIQISGVLGSMLRNQRQPYAHLVCLACEKNLQCPEIVTEGGGGEDDQTAAKRVEQYTRRYNEQLVANIPLQSYESNFLQYLQVDSMEVFH</sequence>
<reference evidence="1" key="2">
    <citation type="submission" date="2014-07" db="EMBL/GenBank/DDBJ databases">
        <authorList>
            <person name="Hull J."/>
        </authorList>
    </citation>
    <scope>NUCLEOTIDE SEQUENCE</scope>
</reference>
<feature type="non-terminal residue" evidence="1">
    <location>
        <position position="129"/>
    </location>
</feature>
<name>A0A0A9WJ59_LYGHE</name>
<keyword evidence="1" id="KW-0804">Transcription</keyword>
<protein>
    <submittedName>
        <fullName evidence="1">DNA-directed RNA polymerase subunit beta</fullName>
    </submittedName>
</protein>
<reference evidence="1" key="1">
    <citation type="journal article" date="2014" name="PLoS ONE">
        <title>Transcriptome-Based Identification of ABC Transporters in the Western Tarnished Plant Bug Lygus hesperus.</title>
        <authorList>
            <person name="Hull J.J."/>
            <person name="Chaney K."/>
            <person name="Geib S.M."/>
            <person name="Fabrick J.A."/>
            <person name="Brent C.S."/>
            <person name="Walsh D."/>
            <person name="Lavine L.C."/>
        </authorList>
    </citation>
    <scope>NUCLEOTIDE SEQUENCE</scope>
</reference>